<evidence type="ECO:0000313" key="3">
    <source>
        <dbReference type="Proteomes" id="UP001464555"/>
    </source>
</evidence>
<evidence type="ECO:0000313" key="2">
    <source>
        <dbReference type="EMBL" id="MEL1244514.1"/>
    </source>
</evidence>
<reference evidence="2 3" key="1">
    <citation type="submission" date="2024-04" db="EMBL/GenBank/DDBJ databases">
        <title>Flavobacterium sp. DGU11 16S ribosomal RNA gene Genome sequencing and assembly.</title>
        <authorList>
            <person name="Park S."/>
        </authorList>
    </citation>
    <scope>NUCLEOTIDE SEQUENCE [LARGE SCALE GENOMIC DNA]</scope>
    <source>
        <strain evidence="2 3">DGU11</strain>
    </source>
</reference>
<dbReference type="EMBL" id="JBBYHR010000004">
    <property type="protein sequence ID" value="MEL1244514.1"/>
    <property type="molecule type" value="Genomic_DNA"/>
</dbReference>
<gene>
    <name evidence="2" type="ORF">AAEO56_09595</name>
</gene>
<feature type="domain" description="Transglutaminase-like" evidence="1">
    <location>
        <begin position="115"/>
        <end position="181"/>
    </location>
</feature>
<sequence>MQKFTLLIILLLCCRSYSQTDTLSHNKDGKYAAIDDYARTVKYKNDLGLLSRELTQNYHSDLEKTRAIFIWITDNISYDYKFVNRNKKIKFPKCKKNQDCGTIQKAWEDKFLHKVITRKKSICEGYARLFKRLCDDAGIQGSVVAGYTKQKPGQVGKMGPLSHAWNAVLIDGQFYYFDVTWASGSCARNKKGKLEKFQKGYDDYYWCTPPEKLYRNHFPKDPLWLKDSGYTKERYRDNAYIRGNEMKYLDIIEPESGVLKVKNGDTIRFKIHYTLNLENLEINTNVKEKPEDQKVEDNEDEDIEMEEVESTIPFKRDGDTIEFEYIIDRKSTRYIDVLFDYNRVMRFNVKF</sequence>
<dbReference type="InterPro" id="IPR002931">
    <property type="entry name" value="Transglutaminase-like"/>
</dbReference>
<proteinExistence type="predicted"/>
<dbReference type="SMART" id="SM00460">
    <property type="entry name" value="TGc"/>
    <property type="match status" value="1"/>
</dbReference>
<accession>A0ABU9HWK6</accession>
<evidence type="ECO:0000259" key="1">
    <source>
        <dbReference type="SMART" id="SM00460"/>
    </source>
</evidence>
<protein>
    <submittedName>
        <fullName evidence="2">Transglutaminase domain-containing protein</fullName>
    </submittedName>
</protein>
<dbReference type="Gene3D" id="3.10.620.30">
    <property type="match status" value="1"/>
</dbReference>
<dbReference type="Pfam" id="PF01841">
    <property type="entry name" value="Transglut_core"/>
    <property type="match status" value="1"/>
</dbReference>
<organism evidence="2 3">
    <name type="scientific">Flavobacterium arundinis</name>
    <dbReference type="NCBI Taxonomy" id="3139143"/>
    <lineage>
        <taxon>Bacteria</taxon>
        <taxon>Pseudomonadati</taxon>
        <taxon>Bacteroidota</taxon>
        <taxon>Flavobacteriia</taxon>
        <taxon>Flavobacteriales</taxon>
        <taxon>Flavobacteriaceae</taxon>
        <taxon>Flavobacterium</taxon>
    </lineage>
</organism>
<dbReference type="SUPFAM" id="SSF54001">
    <property type="entry name" value="Cysteine proteinases"/>
    <property type="match status" value="1"/>
</dbReference>
<name>A0ABU9HWK6_9FLAO</name>
<dbReference type="PANTHER" id="PTHR46333:SF2">
    <property type="entry name" value="CYTOKINESIS PROTEIN 3"/>
    <property type="match status" value="1"/>
</dbReference>
<dbReference type="InterPro" id="IPR038765">
    <property type="entry name" value="Papain-like_cys_pep_sf"/>
</dbReference>
<dbReference type="InterPro" id="IPR052557">
    <property type="entry name" value="CAP/Cytokinesis_protein"/>
</dbReference>
<dbReference type="Proteomes" id="UP001464555">
    <property type="component" value="Unassembled WGS sequence"/>
</dbReference>
<dbReference type="PANTHER" id="PTHR46333">
    <property type="entry name" value="CYTOKINESIS PROTEIN 3"/>
    <property type="match status" value="1"/>
</dbReference>
<comment type="caution">
    <text evidence="2">The sequence shown here is derived from an EMBL/GenBank/DDBJ whole genome shotgun (WGS) entry which is preliminary data.</text>
</comment>
<dbReference type="RefSeq" id="WP_341696830.1">
    <property type="nucleotide sequence ID" value="NZ_JBBYHR010000004.1"/>
</dbReference>
<keyword evidence="3" id="KW-1185">Reference proteome</keyword>